<protein>
    <submittedName>
        <fullName evidence="1">Uncharacterized protein</fullName>
    </submittedName>
</protein>
<evidence type="ECO:0000313" key="1">
    <source>
        <dbReference type="EMBL" id="KKK60850.1"/>
    </source>
</evidence>
<dbReference type="AlphaFoldDB" id="A0A0F8XIE6"/>
<dbReference type="EMBL" id="LAZR01062765">
    <property type="protein sequence ID" value="KKK60850.1"/>
    <property type="molecule type" value="Genomic_DNA"/>
</dbReference>
<reference evidence="1" key="1">
    <citation type="journal article" date="2015" name="Nature">
        <title>Complex archaea that bridge the gap between prokaryotes and eukaryotes.</title>
        <authorList>
            <person name="Spang A."/>
            <person name="Saw J.H."/>
            <person name="Jorgensen S.L."/>
            <person name="Zaremba-Niedzwiedzka K."/>
            <person name="Martijn J."/>
            <person name="Lind A.E."/>
            <person name="van Eijk R."/>
            <person name="Schleper C."/>
            <person name="Guy L."/>
            <person name="Ettema T.J."/>
        </authorList>
    </citation>
    <scope>NUCLEOTIDE SEQUENCE</scope>
</reference>
<gene>
    <name evidence="1" type="ORF">LCGC14_3020230</name>
</gene>
<proteinExistence type="predicted"/>
<name>A0A0F8XIE6_9ZZZZ</name>
<organism evidence="1">
    <name type="scientific">marine sediment metagenome</name>
    <dbReference type="NCBI Taxonomy" id="412755"/>
    <lineage>
        <taxon>unclassified sequences</taxon>
        <taxon>metagenomes</taxon>
        <taxon>ecological metagenomes</taxon>
    </lineage>
</organism>
<sequence>MSKQTEITITMPLDELNEILQLANAIALPDVTYCDDLLPMAQQAVRLSQRRAQIIQGILFRYVH</sequence>
<comment type="caution">
    <text evidence="1">The sequence shown here is derived from an EMBL/GenBank/DDBJ whole genome shotgun (WGS) entry which is preliminary data.</text>
</comment>
<accession>A0A0F8XIE6</accession>